<dbReference type="PANTHER" id="PTHR36435">
    <property type="entry name" value="SLR1288 PROTEIN"/>
    <property type="match status" value="1"/>
</dbReference>
<feature type="transmembrane region" description="Helical" evidence="2">
    <location>
        <begin position="106"/>
        <end position="124"/>
    </location>
</feature>
<accession>A0A660SGZ9</accession>
<reference evidence="4 5" key="1">
    <citation type="submission" date="2018-06" db="EMBL/GenBank/DDBJ databases">
        <title>Extensive metabolic versatility and redundancy in microbially diverse, dynamic hydrothermal sediments.</title>
        <authorList>
            <person name="Dombrowski N."/>
            <person name="Teske A."/>
            <person name="Baker B.J."/>
        </authorList>
    </citation>
    <scope>NUCLEOTIDE SEQUENCE [LARGE SCALE GENOMIC DNA]</scope>
    <source>
        <strain evidence="4">B36_G15</strain>
    </source>
</reference>
<keyword evidence="2" id="KW-1133">Transmembrane helix</keyword>
<feature type="transmembrane region" description="Helical" evidence="2">
    <location>
        <begin position="262"/>
        <end position="283"/>
    </location>
</feature>
<feature type="region of interest" description="Disordered" evidence="1">
    <location>
        <begin position="44"/>
        <end position="63"/>
    </location>
</feature>
<dbReference type="GO" id="GO:0004175">
    <property type="term" value="F:endopeptidase activity"/>
    <property type="evidence" value="ECO:0007669"/>
    <property type="project" value="UniProtKB-ARBA"/>
</dbReference>
<name>A0A660SGZ9_UNCW3</name>
<gene>
    <name evidence="4" type="ORF">DRP53_08740</name>
</gene>
<feature type="domain" description="CAAX prenyl protease 2/Lysostaphin resistance protein A-like" evidence="3">
    <location>
        <begin position="187"/>
        <end position="275"/>
    </location>
</feature>
<keyword evidence="2" id="KW-0472">Membrane</keyword>
<feature type="transmembrane region" description="Helical" evidence="2">
    <location>
        <begin position="190"/>
        <end position="213"/>
    </location>
</feature>
<feature type="transmembrane region" description="Helical" evidence="2">
    <location>
        <begin position="225"/>
        <end position="256"/>
    </location>
</feature>
<proteinExistence type="predicted"/>
<sequence>MSLAFNCPICGERIVVRYLKVGETALCRSCGSYVQVPTTATTTDEDSTLIDTPLPEATRGATTKPRKPYPGFLQAVGLLMLILLGSFLLGIINGFLALLWKHVDGVLIPFCTHLIIALGVWIGYRKTKASLREVFPIGPFPMIMLIPLLVTFIGVAILRFQLIMVIKTLYPLSNFMEQEWVNMVRKNFLLGGVYIIIIGPVLEELLFRGVFLYGFLRRYSTTRAIFLSSLLFGLFHLIPVQVINSFLLGLLLAWWYIRIGSIRIAILGHVLNNLIAFAILLWINDKCIFIPGRLIPVYLAVSCLGLIIALVGVLLTTIVPPVRLCTLPTNPKAVTSSG</sequence>
<dbReference type="Pfam" id="PF02517">
    <property type="entry name" value="Rce1-like"/>
    <property type="match status" value="1"/>
</dbReference>
<dbReference type="Proteomes" id="UP000268469">
    <property type="component" value="Unassembled WGS sequence"/>
</dbReference>
<feature type="transmembrane region" description="Helical" evidence="2">
    <location>
        <begin position="295"/>
        <end position="319"/>
    </location>
</feature>
<keyword evidence="2" id="KW-0812">Transmembrane</keyword>
<organism evidence="4 5">
    <name type="scientific">candidate division WOR-3 bacterium</name>
    <dbReference type="NCBI Taxonomy" id="2052148"/>
    <lineage>
        <taxon>Bacteria</taxon>
        <taxon>Bacteria division WOR-3</taxon>
    </lineage>
</organism>
<feature type="transmembrane region" description="Helical" evidence="2">
    <location>
        <begin position="72"/>
        <end position="100"/>
    </location>
</feature>
<evidence type="ECO:0000313" key="5">
    <source>
        <dbReference type="Proteomes" id="UP000268469"/>
    </source>
</evidence>
<comment type="caution">
    <text evidence="4">The sequence shown here is derived from an EMBL/GenBank/DDBJ whole genome shotgun (WGS) entry which is preliminary data.</text>
</comment>
<evidence type="ECO:0000256" key="2">
    <source>
        <dbReference type="SAM" id="Phobius"/>
    </source>
</evidence>
<protein>
    <recommendedName>
        <fullName evidence="3">CAAX prenyl protease 2/Lysostaphin resistance protein A-like domain-containing protein</fullName>
    </recommendedName>
</protein>
<evidence type="ECO:0000313" key="4">
    <source>
        <dbReference type="EMBL" id="RKX69271.1"/>
    </source>
</evidence>
<evidence type="ECO:0000259" key="3">
    <source>
        <dbReference type="Pfam" id="PF02517"/>
    </source>
</evidence>
<evidence type="ECO:0000256" key="1">
    <source>
        <dbReference type="SAM" id="MobiDB-lite"/>
    </source>
</evidence>
<dbReference type="InterPro" id="IPR003675">
    <property type="entry name" value="Rce1/LyrA-like_dom"/>
</dbReference>
<dbReference type="GO" id="GO:0080120">
    <property type="term" value="P:CAAX-box protein maturation"/>
    <property type="evidence" value="ECO:0007669"/>
    <property type="project" value="UniProtKB-ARBA"/>
</dbReference>
<dbReference type="InterPro" id="IPR052710">
    <property type="entry name" value="CAAX_protease"/>
</dbReference>
<feature type="transmembrane region" description="Helical" evidence="2">
    <location>
        <begin position="145"/>
        <end position="170"/>
    </location>
</feature>
<dbReference type="EMBL" id="QNBE01000095">
    <property type="protein sequence ID" value="RKX69271.1"/>
    <property type="molecule type" value="Genomic_DNA"/>
</dbReference>
<dbReference type="AlphaFoldDB" id="A0A660SGZ9"/>
<dbReference type="PANTHER" id="PTHR36435:SF1">
    <property type="entry name" value="CAAX AMINO TERMINAL PROTEASE FAMILY PROTEIN"/>
    <property type="match status" value="1"/>
</dbReference>